<proteinExistence type="predicted"/>
<evidence type="ECO:0000313" key="3">
    <source>
        <dbReference type="Proteomes" id="UP000258379"/>
    </source>
</evidence>
<dbReference type="EMBL" id="NNRU01000003">
    <property type="protein sequence ID" value="RFT28910.1"/>
    <property type="molecule type" value="Genomic_DNA"/>
</dbReference>
<feature type="domain" description="Putative glutamine amidotransferase" evidence="1">
    <location>
        <begin position="23"/>
        <end position="264"/>
    </location>
</feature>
<dbReference type="PANTHER" id="PTHR37947">
    <property type="entry name" value="BLL2462 PROTEIN"/>
    <property type="match status" value="1"/>
</dbReference>
<protein>
    <submittedName>
        <fullName evidence="2">Cytoplasmic protein</fullName>
    </submittedName>
</protein>
<dbReference type="Gene3D" id="3.40.50.880">
    <property type="match status" value="1"/>
</dbReference>
<dbReference type="InterPro" id="IPR029062">
    <property type="entry name" value="Class_I_gatase-like"/>
</dbReference>
<dbReference type="Pfam" id="PF07090">
    <property type="entry name" value="GATase1_like"/>
    <property type="match status" value="1"/>
</dbReference>
<organism evidence="2 3">
    <name type="scientific">Gardnerella vaginalis</name>
    <dbReference type="NCBI Taxonomy" id="2702"/>
    <lineage>
        <taxon>Bacteria</taxon>
        <taxon>Bacillati</taxon>
        <taxon>Actinomycetota</taxon>
        <taxon>Actinomycetes</taxon>
        <taxon>Bifidobacteriales</taxon>
        <taxon>Bifidobacteriaceae</taxon>
        <taxon>Gardnerella</taxon>
    </lineage>
</organism>
<accession>A0A2N6SB64</accession>
<name>A0A2N6SB64_GARVA</name>
<dbReference type="SUPFAM" id="SSF52317">
    <property type="entry name" value="Class I glutamine amidotransferase-like"/>
    <property type="match status" value="1"/>
</dbReference>
<sequence>MCEIYKVEMFLFIQSKGAVYMTKVLLAGESWISSTTEYKGFDEFTSTKLEIGCVEFLDALRKFGHDVTHLKAHDVPENFPWTMDELNKYDVVILSDIGSNSFLLPNRVFGEGKRCVNRLDLLAKWVREGHGLMMAGGYLSFAGFEGKAHYHGTSIEDVLPVEISPFDDRAEKPQGVIPKIVSNHPIVNDLSPIPILLGYQKLLAKESSNILMKVDDNPLLIVNEVDKGRSIAFASDIAPHWAPEAFMQWSGYGQLFSNCVKWLSKEI</sequence>
<dbReference type="PANTHER" id="PTHR37947:SF1">
    <property type="entry name" value="BLL2462 PROTEIN"/>
    <property type="match status" value="1"/>
</dbReference>
<dbReference type="Proteomes" id="UP000258379">
    <property type="component" value="Unassembled WGS sequence"/>
</dbReference>
<evidence type="ECO:0000313" key="2">
    <source>
        <dbReference type="EMBL" id="RFT28910.1"/>
    </source>
</evidence>
<reference evidence="2 3" key="1">
    <citation type="submission" date="2017-07" db="EMBL/GenBank/DDBJ databases">
        <title>A comparative genomics approach to explaining the enigmatic role of Gardnerella vaginalis in the vaginal microbiome.</title>
        <authorList>
            <person name="Vancuren S.J."/>
            <person name="Hill J.E."/>
        </authorList>
    </citation>
    <scope>NUCLEOTIDE SEQUENCE [LARGE SCALE GENOMIC DNA]</scope>
    <source>
        <strain evidence="2 3">WP023</strain>
    </source>
</reference>
<dbReference type="AlphaFoldDB" id="A0A2N6SB64"/>
<dbReference type="CDD" id="cd03143">
    <property type="entry name" value="A4_beta-galactosidase_middle_domain"/>
    <property type="match status" value="1"/>
</dbReference>
<evidence type="ECO:0000259" key="1">
    <source>
        <dbReference type="Pfam" id="PF07090"/>
    </source>
</evidence>
<dbReference type="InterPro" id="IPR010768">
    <property type="entry name" value="GATase1-like"/>
</dbReference>
<comment type="caution">
    <text evidence="2">The sequence shown here is derived from an EMBL/GenBank/DDBJ whole genome shotgun (WGS) entry which is preliminary data.</text>
</comment>
<gene>
    <name evidence="2" type="ORF">CG405_03755</name>
</gene>